<evidence type="ECO:0000313" key="2">
    <source>
        <dbReference type="EMBL" id="CAL1696104.1"/>
    </source>
</evidence>
<evidence type="ECO:0000256" key="1">
    <source>
        <dbReference type="SAM" id="MobiDB-lite"/>
    </source>
</evidence>
<dbReference type="EMBL" id="OZ037944">
    <property type="protein sequence ID" value="CAL1696104.1"/>
    <property type="molecule type" value="Genomic_DNA"/>
</dbReference>
<feature type="compositionally biased region" description="Acidic residues" evidence="1">
    <location>
        <begin position="397"/>
        <end position="409"/>
    </location>
</feature>
<feature type="region of interest" description="Disordered" evidence="1">
    <location>
        <begin position="616"/>
        <end position="636"/>
    </location>
</feature>
<feature type="region of interest" description="Disordered" evidence="1">
    <location>
        <begin position="46"/>
        <end position="105"/>
    </location>
</feature>
<evidence type="ECO:0000313" key="3">
    <source>
        <dbReference type="Proteomes" id="UP001497453"/>
    </source>
</evidence>
<keyword evidence="3" id="KW-1185">Reference proteome</keyword>
<reference evidence="3" key="1">
    <citation type="submission" date="2024-04" db="EMBL/GenBank/DDBJ databases">
        <authorList>
            <person name="Shaw F."/>
            <person name="Minotto A."/>
        </authorList>
    </citation>
    <scope>NUCLEOTIDE SEQUENCE [LARGE SCALE GENOMIC DNA]</scope>
</reference>
<feature type="region of interest" description="Disordered" evidence="1">
    <location>
        <begin position="168"/>
        <end position="213"/>
    </location>
</feature>
<feature type="compositionally biased region" description="Pro residues" evidence="1">
    <location>
        <begin position="627"/>
        <end position="636"/>
    </location>
</feature>
<feature type="compositionally biased region" description="Low complexity" evidence="1">
    <location>
        <begin position="54"/>
        <end position="72"/>
    </location>
</feature>
<feature type="region of interest" description="Disordered" evidence="1">
    <location>
        <begin position="444"/>
        <end position="467"/>
    </location>
</feature>
<organism evidence="2 3">
    <name type="scientific">Somion occarium</name>
    <dbReference type="NCBI Taxonomy" id="3059160"/>
    <lineage>
        <taxon>Eukaryota</taxon>
        <taxon>Fungi</taxon>
        <taxon>Dikarya</taxon>
        <taxon>Basidiomycota</taxon>
        <taxon>Agaricomycotina</taxon>
        <taxon>Agaricomycetes</taxon>
        <taxon>Polyporales</taxon>
        <taxon>Cerrenaceae</taxon>
        <taxon>Somion</taxon>
    </lineage>
</organism>
<dbReference type="Proteomes" id="UP001497453">
    <property type="component" value="Chromosome 1"/>
</dbReference>
<name>A0ABP1CN81_9APHY</name>
<evidence type="ECO:0008006" key="4">
    <source>
        <dbReference type="Google" id="ProtNLM"/>
    </source>
</evidence>
<gene>
    <name evidence="2" type="ORF">GFSPODELE1_LOCUS1043</name>
</gene>
<proteinExistence type="predicted"/>
<accession>A0ABP1CN81</accession>
<feature type="compositionally biased region" description="Polar residues" evidence="1">
    <location>
        <begin position="311"/>
        <end position="322"/>
    </location>
</feature>
<sequence length="671" mass="71436">MAAVPDRKTLENMKRVDLQRLCKDHGLRANLKSEALIELLLQATGPRPSQIPKRASSLRVVSRASSVGARPRGNSSSSVIIHDTDDEDNNQDNRSPTDIGTPVEPQPLVATSAIRTTRKAKQTQYRLGVGRPTIAGGTGARAVTRSLSVPKSRSGKLNRSVKPIEEAIQEEEESDTVTTIDAPEPGPSGIYHHDSPPVTHATEPSPPTMSSTDTTENLKAYLMTLVNPLRQQISELQIELQYATGRLAGVDGLESKVSVLTNEIDALKGQASRSDQLEAEVVMLKEYIAVLRAANNRTRTESAASGKSRFTDQTVVSPQDQAGPSDVHAYLEQQGLPASLLGKRSRDSKDSELTGIIEAGQEAELTPGQLATRVVRPNKKRAKLGDYGDSTSTVAAAEEEEEEEEEEETTGPAFTVFTGPEEPPESDVEPPPPMMRLSDLVGLSSHTPGSHSISPVATSTANANENQPISNPFNFTFAEAITSTPAPTAFDVSAFNFPQLPLSLPVPTSPTPGGDPDPSSLYERPGGRRPRTGSELYGSLGHGPNNRPRGAAVGNSLGRPPSRAQPPAIAGPSSLGGSDTPVDQCISPAALMRPRTPVLAAIPEDRDNGTANRARRSNLGAGGLPLAMPPETPAPPMRRTMYGTEVEQDTRFGDFGQEGVAMGFWTGAAHF</sequence>
<protein>
    <recommendedName>
        <fullName evidence="4">SAP domain-containing protein</fullName>
    </recommendedName>
</protein>
<feature type="region of interest" description="Disordered" evidence="1">
    <location>
        <begin position="503"/>
        <end position="582"/>
    </location>
</feature>
<feature type="region of interest" description="Disordered" evidence="1">
    <location>
        <begin position="299"/>
        <end position="325"/>
    </location>
</feature>
<feature type="region of interest" description="Disordered" evidence="1">
    <location>
        <begin position="382"/>
        <end position="430"/>
    </location>
</feature>